<evidence type="ECO:0000313" key="2">
    <source>
        <dbReference type="EMBL" id="MCJ8146562.1"/>
    </source>
</evidence>
<evidence type="ECO:0000313" key="3">
    <source>
        <dbReference type="Proteomes" id="UP001139701"/>
    </source>
</evidence>
<dbReference type="RefSeq" id="WP_241571242.1">
    <property type="nucleotide sequence ID" value="NZ_JAKUML010000008.1"/>
</dbReference>
<protein>
    <submittedName>
        <fullName evidence="2">Copper resistance protein B</fullName>
    </submittedName>
</protein>
<reference evidence="2" key="1">
    <citation type="submission" date="2022-02" db="EMBL/GenBank/DDBJ databases">
        <title>Acinetobacter A3.8 sp. nov., isolated from Sediment (Zhairuo Island).</title>
        <authorList>
            <person name="Zheng K."/>
        </authorList>
    </citation>
    <scope>NUCLEOTIDE SEQUENCE</scope>
    <source>
        <strain evidence="2">A3.8</strain>
    </source>
</reference>
<sequence length="270" mass="30846">MHITKPFPQQFQMDLNRSTFFQVSLLCFASAISSLSYANTDDRNADHSNINQHLKEHGGQIYQVSNLETAWMLDEDGQGALSTELNSMIGTDENRLFFLAHVNKAESSDAHYDVAALYSRKISDFWDAQAGLRYREDKNLNDSDTVDAMFGLYGLAPYFFETQSYVYFGEDQYAALGLEFEREFLWTQKLISQPYLEMNVVLSDDSKYASKSGLSELGIGVQTRYEISKRIKPFIDVGYAYEKGQKQTNWQAETESEKGWQYGVGLALMF</sequence>
<organism evidence="2 3">
    <name type="scientific">Acinetobacter sedimenti</name>
    <dbReference type="NCBI Taxonomy" id="2919922"/>
    <lineage>
        <taxon>Bacteria</taxon>
        <taxon>Pseudomonadati</taxon>
        <taxon>Pseudomonadota</taxon>
        <taxon>Gammaproteobacteria</taxon>
        <taxon>Moraxellales</taxon>
        <taxon>Moraxellaceae</taxon>
        <taxon>Acinetobacter</taxon>
    </lineage>
</organism>
<dbReference type="EMBL" id="JAKUML010000008">
    <property type="protein sequence ID" value="MCJ8146562.1"/>
    <property type="molecule type" value="Genomic_DNA"/>
</dbReference>
<dbReference type="SUPFAM" id="SSF56925">
    <property type="entry name" value="OMPA-like"/>
    <property type="match status" value="1"/>
</dbReference>
<keyword evidence="1" id="KW-0732">Signal</keyword>
<gene>
    <name evidence="2" type="ORF">MKI79_06555</name>
</gene>
<dbReference type="Proteomes" id="UP001139701">
    <property type="component" value="Unassembled WGS sequence"/>
</dbReference>
<name>A0A9X1WYV7_9GAMM</name>
<comment type="caution">
    <text evidence="2">The sequence shown here is derived from an EMBL/GenBank/DDBJ whole genome shotgun (WGS) entry which is preliminary data.</text>
</comment>
<proteinExistence type="predicted"/>
<dbReference type="GO" id="GO:0005507">
    <property type="term" value="F:copper ion binding"/>
    <property type="evidence" value="ECO:0007669"/>
    <property type="project" value="InterPro"/>
</dbReference>
<dbReference type="AlphaFoldDB" id="A0A9X1WYV7"/>
<dbReference type="Pfam" id="PF05275">
    <property type="entry name" value="CopB"/>
    <property type="match status" value="1"/>
</dbReference>
<dbReference type="InterPro" id="IPR007939">
    <property type="entry name" value="Cu-R_B_prcur"/>
</dbReference>
<evidence type="ECO:0000256" key="1">
    <source>
        <dbReference type="SAM" id="SignalP"/>
    </source>
</evidence>
<dbReference type="GO" id="GO:0006878">
    <property type="term" value="P:intracellular copper ion homeostasis"/>
    <property type="evidence" value="ECO:0007669"/>
    <property type="project" value="InterPro"/>
</dbReference>
<accession>A0A9X1WYV7</accession>
<dbReference type="GO" id="GO:0009279">
    <property type="term" value="C:cell outer membrane"/>
    <property type="evidence" value="ECO:0007669"/>
    <property type="project" value="InterPro"/>
</dbReference>
<feature type="chain" id="PRO_5040804456" evidence="1">
    <location>
        <begin position="39"/>
        <end position="270"/>
    </location>
</feature>
<keyword evidence="3" id="KW-1185">Reference proteome</keyword>
<feature type="signal peptide" evidence="1">
    <location>
        <begin position="1"/>
        <end position="38"/>
    </location>
</feature>
<dbReference type="InterPro" id="IPR011250">
    <property type="entry name" value="OMP/PagP_B-barrel"/>
</dbReference>